<dbReference type="EMBL" id="CAEZTM010000060">
    <property type="protein sequence ID" value="CAB4577605.1"/>
    <property type="molecule type" value="Genomic_DNA"/>
</dbReference>
<accession>A0A6J6EQF2</accession>
<protein>
    <submittedName>
        <fullName evidence="1">Unannotated protein</fullName>
    </submittedName>
</protein>
<evidence type="ECO:0000313" key="1">
    <source>
        <dbReference type="EMBL" id="CAB4577605.1"/>
    </source>
</evidence>
<name>A0A6J6EQF2_9ZZZZ</name>
<organism evidence="1">
    <name type="scientific">freshwater metagenome</name>
    <dbReference type="NCBI Taxonomy" id="449393"/>
    <lineage>
        <taxon>unclassified sequences</taxon>
        <taxon>metagenomes</taxon>
        <taxon>ecological metagenomes</taxon>
    </lineage>
</organism>
<proteinExistence type="predicted"/>
<gene>
    <name evidence="1" type="ORF">UFOPK1684_01150</name>
</gene>
<dbReference type="AlphaFoldDB" id="A0A6J6EQF2"/>
<reference evidence="1" key="1">
    <citation type="submission" date="2020-05" db="EMBL/GenBank/DDBJ databases">
        <authorList>
            <person name="Chiriac C."/>
            <person name="Salcher M."/>
            <person name="Ghai R."/>
            <person name="Kavagutti S V."/>
        </authorList>
    </citation>
    <scope>NUCLEOTIDE SEQUENCE</scope>
</reference>
<sequence length="52" mass="6249">MRHGFDFFCCHKTFVTEIKDCIVEDSPRRRVVRARREFTAVHKRDGKESGFF</sequence>